<proteinExistence type="predicted"/>
<dbReference type="SUPFAM" id="SSF56436">
    <property type="entry name" value="C-type lectin-like"/>
    <property type="match status" value="1"/>
</dbReference>
<keyword evidence="1" id="KW-0732">Signal</keyword>
<comment type="caution">
    <text evidence="2">The sequence shown here is derived from an EMBL/GenBank/DDBJ whole genome shotgun (WGS) entry which is preliminary data.</text>
</comment>
<evidence type="ECO:0000313" key="3">
    <source>
        <dbReference type="Proteomes" id="UP000324629"/>
    </source>
</evidence>
<feature type="chain" id="PRO_5023887717" evidence="1">
    <location>
        <begin position="17"/>
        <end position="200"/>
    </location>
</feature>
<keyword evidence="3" id="KW-1185">Reference proteome</keyword>
<name>A0A5J4P171_9TREM</name>
<organism evidence="2 3">
    <name type="scientific">Paragonimus westermani</name>
    <dbReference type="NCBI Taxonomy" id="34504"/>
    <lineage>
        <taxon>Eukaryota</taxon>
        <taxon>Metazoa</taxon>
        <taxon>Spiralia</taxon>
        <taxon>Lophotrochozoa</taxon>
        <taxon>Platyhelminthes</taxon>
        <taxon>Trematoda</taxon>
        <taxon>Digenea</taxon>
        <taxon>Plagiorchiida</taxon>
        <taxon>Troglotremata</taxon>
        <taxon>Troglotrematidae</taxon>
        <taxon>Paragonimus</taxon>
    </lineage>
</organism>
<dbReference type="AlphaFoldDB" id="A0A5J4P171"/>
<sequence length="200" mass="22556">MHTVYIVLLIVVESFACPLDLVHMGSGICVLEIVDRVNYCDAHRLCKLEGQKRGLRLLVIGTNVSKIVQFIVNSTHYPTRIHSLLSNRKASRNLWQTHEAKYTLKWLMADELNWADTEPAGDGEQIVVVFDANLHDRPQDIRNRPVLCELSTDPPSDRTGITLFRGSTPLQPFENFMDASLSTGCFLRITSTTILLCGFK</sequence>
<gene>
    <name evidence="2" type="ORF">DEA37_0009627</name>
</gene>
<dbReference type="Proteomes" id="UP000324629">
    <property type="component" value="Unassembled WGS sequence"/>
</dbReference>
<evidence type="ECO:0000313" key="2">
    <source>
        <dbReference type="EMBL" id="KAA3681180.1"/>
    </source>
</evidence>
<reference evidence="2 3" key="1">
    <citation type="journal article" date="2019" name="Gigascience">
        <title>Whole-genome sequence of the oriental lung fluke Paragonimus westermani.</title>
        <authorList>
            <person name="Oey H."/>
            <person name="Zakrzewski M."/>
            <person name="Narain K."/>
            <person name="Devi K.R."/>
            <person name="Agatsuma T."/>
            <person name="Nawaratna S."/>
            <person name="Gobert G.N."/>
            <person name="Jones M.K."/>
            <person name="Ragan M.A."/>
            <person name="McManus D.P."/>
            <person name="Krause L."/>
        </authorList>
    </citation>
    <scope>NUCLEOTIDE SEQUENCE [LARGE SCALE GENOMIC DNA]</scope>
    <source>
        <strain evidence="2 3">IND2009</strain>
    </source>
</reference>
<feature type="signal peptide" evidence="1">
    <location>
        <begin position="1"/>
        <end position="16"/>
    </location>
</feature>
<protein>
    <submittedName>
        <fullName evidence="2">Uncharacterized protein</fullName>
    </submittedName>
</protein>
<accession>A0A5J4P171</accession>
<dbReference type="EMBL" id="QNGE01000260">
    <property type="protein sequence ID" value="KAA3681180.1"/>
    <property type="molecule type" value="Genomic_DNA"/>
</dbReference>
<dbReference type="InterPro" id="IPR016187">
    <property type="entry name" value="CTDL_fold"/>
</dbReference>
<evidence type="ECO:0000256" key="1">
    <source>
        <dbReference type="SAM" id="SignalP"/>
    </source>
</evidence>